<gene>
    <name evidence="1" type="ORF">CHS0354_032719</name>
</gene>
<reference evidence="1" key="2">
    <citation type="journal article" date="2021" name="Genome Biol. Evol.">
        <title>Developing a high-quality reference genome for a parasitic bivalve with doubly uniparental inheritance (Bivalvia: Unionida).</title>
        <authorList>
            <person name="Smith C.H."/>
        </authorList>
    </citation>
    <scope>NUCLEOTIDE SEQUENCE</scope>
    <source>
        <strain evidence="1">CHS0354</strain>
        <tissue evidence="1">Mantle</tissue>
    </source>
</reference>
<reference evidence="1" key="3">
    <citation type="submission" date="2023-05" db="EMBL/GenBank/DDBJ databases">
        <authorList>
            <person name="Smith C.H."/>
        </authorList>
    </citation>
    <scope>NUCLEOTIDE SEQUENCE</scope>
    <source>
        <strain evidence="1">CHS0354</strain>
        <tissue evidence="1">Mantle</tissue>
    </source>
</reference>
<dbReference type="EMBL" id="JAEAOA010001929">
    <property type="protein sequence ID" value="KAK3578069.1"/>
    <property type="molecule type" value="Genomic_DNA"/>
</dbReference>
<dbReference type="Proteomes" id="UP001195483">
    <property type="component" value="Unassembled WGS sequence"/>
</dbReference>
<evidence type="ECO:0000313" key="2">
    <source>
        <dbReference type="Proteomes" id="UP001195483"/>
    </source>
</evidence>
<accession>A0AAE0VHG6</accession>
<name>A0AAE0VHG6_9BIVA</name>
<organism evidence="1 2">
    <name type="scientific">Potamilus streckersoni</name>
    <dbReference type="NCBI Taxonomy" id="2493646"/>
    <lineage>
        <taxon>Eukaryota</taxon>
        <taxon>Metazoa</taxon>
        <taxon>Spiralia</taxon>
        <taxon>Lophotrochozoa</taxon>
        <taxon>Mollusca</taxon>
        <taxon>Bivalvia</taxon>
        <taxon>Autobranchia</taxon>
        <taxon>Heteroconchia</taxon>
        <taxon>Palaeoheterodonta</taxon>
        <taxon>Unionida</taxon>
        <taxon>Unionoidea</taxon>
        <taxon>Unionidae</taxon>
        <taxon>Ambleminae</taxon>
        <taxon>Lampsilini</taxon>
        <taxon>Potamilus</taxon>
    </lineage>
</organism>
<reference evidence="1" key="1">
    <citation type="journal article" date="2021" name="Genome Biol. Evol.">
        <title>A High-Quality Reference Genome for a Parasitic Bivalve with Doubly Uniparental Inheritance (Bivalvia: Unionida).</title>
        <authorList>
            <person name="Smith C.H."/>
        </authorList>
    </citation>
    <scope>NUCLEOTIDE SEQUENCE</scope>
    <source>
        <strain evidence="1">CHS0354</strain>
    </source>
</reference>
<evidence type="ECO:0000313" key="1">
    <source>
        <dbReference type="EMBL" id="KAK3578069.1"/>
    </source>
</evidence>
<keyword evidence="2" id="KW-1185">Reference proteome</keyword>
<protein>
    <submittedName>
        <fullName evidence="1">Uncharacterized protein</fullName>
    </submittedName>
</protein>
<comment type="caution">
    <text evidence="1">The sequence shown here is derived from an EMBL/GenBank/DDBJ whole genome shotgun (WGS) entry which is preliminary data.</text>
</comment>
<sequence>MQGKYEQRRNDNKIEKWVSQASLTQSSTSLVASQTPYRPSRRLLELPSQASLTQSSTSLVASQTPYRPSRRLLELLDNLIVKPKPII</sequence>
<dbReference type="AlphaFoldDB" id="A0AAE0VHG6"/>
<proteinExistence type="predicted"/>